<feature type="region of interest" description="Disordered" evidence="1">
    <location>
        <begin position="30"/>
        <end position="58"/>
    </location>
</feature>
<dbReference type="AlphaFoldDB" id="A0AAV7Q863"/>
<evidence type="ECO:0000313" key="2">
    <source>
        <dbReference type="EMBL" id="KAJ1135347.1"/>
    </source>
</evidence>
<dbReference type="EMBL" id="JANPWB010000010">
    <property type="protein sequence ID" value="KAJ1135347.1"/>
    <property type="molecule type" value="Genomic_DNA"/>
</dbReference>
<comment type="caution">
    <text evidence="2">The sequence shown here is derived from an EMBL/GenBank/DDBJ whole genome shotgun (WGS) entry which is preliminary data.</text>
</comment>
<gene>
    <name evidence="2" type="ORF">NDU88_001787</name>
</gene>
<feature type="compositionally biased region" description="Basic and acidic residues" evidence="1">
    <location>
        <begin position="30"/>
        <end position="46"/>
    </location>
</feature>
<organism evidence="2 3">
    <name type="scientific">Pleurodeles waltl</name>
    <name type="common">Iberian ribbed newt</name>
    <dbReference type="NCBI Taxonomy" id="8319"/>
    <lineage>
        <taxon>Eukaryota</taxon>
        <taxon>Metazoa</taxon>
        <taxon>Chordata</taxon>
        <taxon>Craniata</taxon>
        <taxon>Vertebrata</taxon>
        <taxon>Euteleostomi</taxon>
        <taxon>Amphibia</taxon>
        <taxon>Batrachia</taxon>
        <taxon>Caudata</taxon>
        <taxon>Salamandroidea</taxon>
        <taxon>Salamandridae</taxon>
        <taxon>Pleurodelinae</taxon>
        <taxon>Pleurodeles</taxon>
    </lineage>
</organism>
<name>A0AAV7Q863_PLEWA</name>
<keyword evidence="3" id="KW-1185">Reference proteome</keyword>
<dbReference type="Proteomes" id="UP001066276">
    <property type="component" value="Chromosome 6"/>
</dbReference>
<protein>
    <submittedName>
        <fullName evidence="2">Uncharacterized protein</fullName>
    </submittedName>
</protein>
<sequence>MCTVDGSYKRKYSTNPTFLNPRVQFNLHHPVADQEKERDGETARELESEEENPAGFPFLSTEYRSAAIPIFGLQTFPEPV</sequence>
<evidence type="ECO:0000313" key="3">
    <source>
        <dbReference type="Proteomes" id="UP001066276"/>
    </source>
</evidence>
<evidence type="ECO:0000256" key="1">
    <source>
        <dbReference type="SAM" id="MobiDB-lite"/>
    </source>
</evidence>
<proteinExistence type="predicted"/>
<reference evidence="2" key="1">
    <citation type="journal article" date="2022" name="bioRxiv">
        <title>Sequencing and chromosome-scale assembly of the giantPleurodeles waltlgenome.</title>
        <authorList>
            <person name="Brown T."/>
            <person name="Elewa A."/>
            <person name="Iarovenko S."/>
            <person name="Subramanian E."/>
            <person name="Araus A.J."/>
            <person name="Petzold A."/>
            <person name="Susuki M."/>
            <person name="Suzuki K.-i.T."/>
            <person name="Hayashi T."/>
            <person name="Toyoda A."/>
            <person name="Oliveira C."/>
            <person name="Osipova E."/>
            <person name="Leigh N.D."/>
            <person name="Simon A."/>
            <person name="Yun M.H."/>
        </authorList>
    </citation>
    <scope>NUCLEOTIDE SEQUENCE</scope>
    <source>
        <strain evidence="2">20211129_DDA</strain>
        <tissue evidence="2">Liver</tissue>
    </source>
</reference>
<accession>A0AAV7Q863</accession>